<accession>A0AAD9H3H9</accession>
<evidence type="ECO:0000313" key="2">
    <source>
        <dbReference type="Proteomes" id="UP001232148"/>
    </source>
</evidence>
<protein>
    <submittedName>
        <fullName evidence="1">Uncharacterized protein</fullName>
    </submittedName>
</protein>
<comment type="caution">
    <text evidence="1">The sequence shown here is derived from an EMBL/GenBank/DDBJ whole genome shotgun (WGS) entry which is preliminary data.</text>
</comment>
<keyword evidence="2" id="KW-1185">Reference proteome</keyword>
<dbReference type="Proteomes" id="UP001232148">
    <property type="component" value="Unassembled WGS sequence"/>
</dbReference>
<dbReference type="EMBL" id="MU843107">
    <property type="protein sequence ID" value="KAK2021413.1"/>
    <property type="molecule type" value="Genomic_DNA"/>
</dbReference>
<evidence type="ECO:0000313" key="1">
    <source>
        <dbReference type="EMBL" id="KAK2021413.1"/>
    </source>
</evidence>
<dbReference type="AlphaFoldDB" id="A0AAD9H3H9"/>
<sequence length="85" mass="9425">MRAPRLPVVSFPLLVPRPDPNGFLYMCVLFIPGFCFPSSCLSCSVSALCLGPRQRPYPPFLLLPPPAPNGMMESSEHDDFPFVRS</sequence>
<organism evidence="1 2">
    <name type="scientific">Colletotrichum zoysiae</name>
    <dbReference type="NCBI Taxonomy" id="1216348"/>
    <lineage>
        <taxon>Eukaryota</taxon>
        <taxon>Fungi</taxon>
        <taxon>Dikarya</taxon>
        <taxon>Ascomycota</taxon>
        <taxon>Pezizomycotina</taxon>
        <taxon>Sordariomycetes</taxon>
        <taxon>Hypocreomycetidae</taxon>
        <taxon>Glomerellales</taxon>
        <taxon>Glomerellaceae</taxon>
        <taxon>Colletotrichum</taxon>
        <taxon>Colletotrichum graminicola species complex</taxon>
    </lineage>
</organism>
<proteinExistence type="predicted"/>
<name>A0AAD9H3H9_9PEZI</name>
<reference evidence="1" key="1">
    <citation type="submission" date="2021-06" db="EMBL/GenBank/DDBJ databases">
        <title>Comparative genomics, transcriptomics and evolutionary studies reveal genomic signatures of adaptation to plant cell wall in hemibiotrophic fungi.</title>
        <authorList>
            <consortium name="DOE Joint Genome Institute"/>
            <person name="Baroncelli R."/>
            <person name="Diaz J.F."/>
            <person name="Benocci T."/>
            <person name="Peng M."/>
            <person name="Battaglia E."/>
            <person name="Haridas S."/>
            <person name="Andreopoulos W."/>
            <person name="Labutti K."/>
            <person name="Pangilinan J."/>
            <person name="Floch G.L."/>
            <person name="Makela M.R."/>
            <person name="Henrissat B."/>
            <person name="Grigoriev I.V."/>
            <person name="Crouch J.A."/>
            <person name="De Vries R.P."/>
            <person name="Sukno S.A."/>
            <person name="Thon M.R."/>
        </authorList>
    </citation>
    <scope>NUCLEOTIDE SEQUENCE</scope>
    <source>
        <strain evidence="1">MAFF235873</strain>
    </source>
</reference>
<gene>
    <name evidence="1" type="ORF">LX32DRAFT_258256</name>
</gene>